<dbReference type="Proteomes" id="UP000248395">
    <property type="component" value="Unassembled WGS sequence"/>
</dbReference>
<dbReference type="PROSITE" id="PS51257">
    <property type="entry name" value="PROKAR_LIPOPROTEIN"/>
    <property type="match status" value="1"/>
</dbReference>
<reference evidence="1 2" key="1">
    <citation type="submission" date="2018-05" db="EMBL/GenBank/DDBJ databases">
        <title>Genomic Encyclopedia of Type Strains, Phase IV (KMG-IV): sequencing the most valuable type-strain genomes for metagenomic binning, comparative biology and taxonomic classification.</title>
        <authorList>
            <person name="Goeker M."/>
        </authorList>
    </citation>
    <scope>NUCLEOTIDE SEQUENCE [LARGE SCALE GENOMIC DNA]</scope>
    <source>
        <strain evidence="1 2">DSM 25134</strain>
    </source>
</reference>
<organism evidence="1 2">
    <name type="scientific">Aquitalea magnusonii</name>
    <dbReference type="NCBI Taxonomy" id="332411"/>
    <lineage>
        <taxon>Bacteria</taxon>
        <taxon>Pseudomonadati</taxon>
        <taxon>Pseudomonadota</taxon>
        <taxon>Betaproteobacteria</taxon>
        <taxon>Neisseriales</taxon>
        <taxon>Chromobacteriaceae</taxon>
        <taxon>Aquitalea</taxon>
    </lineage>
</organism>
<dbReference type="InterPro" id="IPR010653">
    <property type="entry name" value="NlpB/DapX"/>
</dbReference>
<comment type="caution">
    <text evidence="1">The sequence shown here is derived from an EMBL/GenBank/DDBJ whole genome shotgun (WGS) entry which is preliminary data.</text>
</comment>
<dbReference type="Gene3D" id="3.30.310.170">
    <property type="entry name" value="Outer membrane protein assembly factor BamC"/>
    <property type="match status" value="1"/>
</dbReference>
<gene>
    <name evidence="1" type="ORF">DFR38_11594</name>
</gene>
<evidence type="ECO:0000313" key="2">
    <source>
        <dbReference type="Proteomes" id="UP000248395"/>
    </source>
</evidence>
<protein>
    <submittedName>
        <fullName evidence="1">Beta-barrel assembly machine subunit BamC</fullName>
    </submittedName>
</protein>
<evidence type="ECO:0000313" key="1">
    <source>
        <dbReference type="EMBL" id="PXX43466.1"/>
    </source>
</evidence>
<keyword evidence="2" id="KW-1185">Reference proteome</keyword>
<dbReference type="AlphaFoldDB" id="A0A318J490"/>
<accession>A0A318J490</accession>
<dbReference type="EMBL" id="QJKC01000015">
    <property type="protein sequence ID" value="PXX43466.1"/>
    <property type="molecule type" value="Genomic_DNA"/>
</dbReference>
<sequence>MKRSAPAAILLATGILAGCSTSNPLEKKLDYKSAEPPKLGNSLEVPPDLTAPQIQNKYVIPATGSASALANSSNAAAAQQVAAQPVTNETVAIKSIDNITMERAGTQRWLAVQGKSPAELWPVLKAFWQENGFVIKTEEPDLGIMETDWAENRAKLPADGIRKLMETVGLGGAMSTPERDKFRIRLEKTANGTEIYFSHRGMYETFINEGKSDTMWQPRPVDPNLEAELLGRFMIRMGITEEKAKEALTQTQLAADKPKEAIVDGKLNINDSFDRAWRRVGLALDRIGLVVNDRDRSQGIYYVKPAKGELDKNDGSSSGGFWSSLAFWKSKEADDKSSPTGPEYRILVKDVGNGLSTLAVQDKQGKQLSDSFAKSVLSKLQTELQ</sequence>
<dbReference type="OrthoDB" id="5291099at2"/>
<dbReference type="Pfam" id="PF06804">
    <property type="entry name" value="Lipoprotein_18"/>
    <property type="match status" value="1"/>
</dbReference>
<name>A0A318J490_9NEIS</name>
<dbReference type="RefSeq" id="WP_059287091.1">
    <property type="nucleotide sequence ID" value="NZ_LNQU01000147.1"/>
</dbReference>
<dbReference type="InterPro" id="IPR042268">
    <property type="entry name" value="BamC_C"/>
</dbReference>
<proteinExistence type="predicted"/>